<organism evidence="3 4">
    <name type="scientific">Anaerospora hongkongensis</name>
    <dbReference type="NCBI Taxonomy" id="244830"/>
    <lineage>
        <taxon>Bacteria</taxon>
        <taxon>Bacillati</taxon>
        <taxon>Bacillota</taxon>
        <taxon>Negativicutes</taxon>
        <taxon>Selenomonadales</taxon>
        <taxon>Sporomusaceae</taxon>
        <taxon>Anaerospora</taxon>
    </lineage>
</organism>
<gene>
    <name evidence="3" type="ORF">EV210_10928</name>
</gene>
<dbReference type="AlphaFoldDB" id="A0A4R1PV80"/>
<accession>A0A4R1PV80</accession>
<evidence type="ECO:0000256" key="2">
    <source>
        <dbReference type="ARBA" id="ARBA00022737"/>
    </source>
</evidence>
<dbReference type="Gene3D" id="2.160.10.10">
    <property type="entry name" value="Hexapeptide repeat proteins"/>
    <property type="match status" value="1"/>
</dbReference>
<comment type="caution">
    <text evidence="3">The sequence shown here is derived from an EMBL/GenBank/DDBJ whole genome shotgun (WGS) entry which is preliminary data.</text>
</comment>
<dbReference type="SUPFAM" id="SSF51161">
    <property type="entry name" value="Trimeric LpxA-like enzymes"/>
    <property type="match status" value="1"/>
</dbReference>
<dbReference type="InterPro" id="IPR001451">
    <property type="entry name" value="Hexapep"/>
</dbReference>
<dbReference type="InterPro" id="IPR011004">
    <property type="entry name" value="Trimer_LpxA-like_sf"/>
</dbReference>
<evidence type="ECO:0000313" key="4">
    <source>
        <dbReference type="Proteomes" id="UP000295063"/>
    </source>
</evidence>
<dbReference type="InterPro" id="IPR018357">
    <property type="entry name" value="Hexapep_transf_CS"/>
</dbReference>
<dbReference type="CDD" id="cd03349">
    <property type="entry name" value="LbH_XAT"/>
    <property type="match status" value="1"/>
</dbReference>
<dbReference type="RefSeq" id="WP_132081672.1">
    <property type="nucleotide sequence ID" value="NZ_SLUI01000009.1"/>
</dbReference>
<evidence type="ECO:0000313" key="3">
    <source>
        <dbReference type="EMBL" id="TCL36079.1"/>
    </source>
</evidence>
<dbReference type="InterPro" id="IPR051159">
    <property type="entry name" value="Hexapeptide_acetyltransf"/>
</dbReference>
<evidence type="ECO:0000256" key="1">
    <source>
        <dbReference type="ARBA" id="ARBA00022679"/>
    </source>
</evidence>
<dbReference type="OrthoDB" id="9801697at2"/>
<dbReference type="Proteomes" id="UP000295063">
    <property type="component" value="Unassembled WGS sequence"/>
</dbReference>
<protein>
    <submittedName>
        <fullName evidence="3">Transferase family hexapeptide repeat protein</fullName>
    </submittedName>
</protein>
<dbReference type="GO" id="GO:0016740">
    <property type="term" value="F:transferase activity"/>
    <property type="evidence" value="ECO:0007669"/>
    <property type="project" value="UniProtKB-KW"/>
</dbReference>
<name>A0A4R1PV80_9FIRM</name>
<reference evidence="3 4" key="1">
    <citation type="submission" date="2019-03" db="EMBL/GenBank/DDBJ databases">
        <title>Genomic Encyclopedia of Type Strains, Phase IV (KMG-IV): sequencing the most valuable type-strain genomes for metagenomic binning, comparative biology and taxonomic classification.</title>
        <authorList>
            <person name="Goeker M."/>
        </authorList>
    </citation>
    <scope>NUCLEOTIDE SEQUENCE [LARGE SCALE GENOMIC DNA]</scope>
    <source>
        <strain evidence="3 4">DSM 15969</strain>
    </source>
</reference>
<keyword evidence="1 3" id="KW-0808">Transferase</keyword>
<dbReference type="EMBL" id="SLUI01000009">
    <property type="protein sequence ID" value="TCL36079.1"/>
    <property type="molecule type" value="Genomic_DNA"/>
</dbReference>
<proteinExistence type="predicted"/>
<dbReference type="Pfam" id="PF00132">
    <property type="entry name" value="Hexapep"/>
    <property type="match status" value="1"/>
</dbReference>
<dbReference type="PANTHER" id="PTHR23416">
    <property type="entry name" value="SIALIC ACID SYNTHASE-RELATED"/>
    <property type="match status" value="1"/>
</dbReference>
<sequence length="158" mass="17922">MHRYCNVPVEKYTYGFEGYCENAENIESIGAFCSIAENVSLARSNHPLKCITTHPIIYLKQFGMLEEDRTELEIIKKLKIGHDVWIGRDVTILPGVKIGNGAVIGAGAVINKDIPDYAIAVGVPAKVIKYRFNDEKIKKLNNIKWWNWSDTQIRNNID</sequence>
<keyword evidence="2" id="KW-0677">Repeat</keyword>
<dbReference type="PROSITE" id="PS00101">
    <property type="entry name" value="HEXAPEP_TRANSFERASES"/>
    <property type="match status" value="1"/>
</dbReference>
<keyword evidence="4" id="KW-1185">Reference proteome</keyword>